<dbReference type="Gene3D" id="3.90.1010.20">
    <property type="match status" value="1"/>
</dbReference>
<accession>A0A1G8Z8U8</accession>
<keyword evidence="6 8" id="KW-0560">Oxidoreductase</keyword>
<dbReference type="GO" id="GO:0016020">
    <property type="term" value="C:membrane"/>
    <property type="evidence" value="ECO:0007669"/>
    <property type="project" value="InterPro"/>
</dbReference>
<feature type="domain" description="FMN-binding" evidence="9">
    <location>
        <begin position="47"/>
        <end position="121"/>
    </location>
</feature>
<dbReference type="InterPro" id="IPR027477">
    <property type="entry name" value="Succ_DH/fumarate_Rdtase_cat_sf"/>
</dbReference>
<dbReference type="PRINTS" id="PR00368">
    <property type="entry name" value="FADPNR"/>
</dbReference>
<dbReference type="AlphaFoldDB" id="A0A1G8Z8U8"/>
<evidence type="ECO:0000256" key="8">
    <source>
        <dbReference type="RuleBase" id="RU366062"/>
    </source>
</evidence>
<dbReference type="Pfam" id="PF00890">
    <property type="entry name" value="FAD_binding_2"/>
    <property type="match status" value="1"/>
</dbReference>
<evidence type="ECO:0000313" key="11">
    <source>
        <dbReference type="Proteomes" id="UP000198718"/>
    </source>
</evidence>
<dbReference type="SMART" id="SM00900">
    <property type="entry name" value="FMN_bind"/>
    <property type="match status" value="1"/>
</dbReference>
<evidence type="ECO:0000256" key="7">
    <source>
        <dbReference type="ARBA" id="ARBA00049922"/>
    </source>
</evidence>
<dbReference type="Gene3D" id="3.50.50.60">
    <property type="entry name" value="FAD/NAD(P)-binding domain"/>
    <property type="match status" value="1"/>
</dbReference>
<feature type="signal peptide" evidence="8">
    <location>
        <begin position="1"/>
        <end position="21"/>
    </location>
</feature>
<keyword evidence="4 8" id="KW-0285">Flavoprotein</keyword>
<evidence type="ECO:0000256" key="6">
    <source>
        <dbReference type="ARBA" id="ARBA00023002"/>
    </source>
</evidence>
<keyword evidence="5 8" id="KW-0274">FAD</keyword>
<dbReference type="GO" id="GO:0033765">
    <property type="term" value="F:steroid dehydrogenase activity, acting on the CH-CH group of donors"/>
    <property type="evidence" value="ECO:0007669"/>
    <property type="project" value="UniProtKB-ARBA"/>
</dbReference>
<comment type="cofactor">
    <cofactor evidence="8">
        <name>FMN</name>
        <dbReference type="ChEBI" id="CHEBI:58210"/>
    </cofactor>
    <text evidence="8">Binds 1 or 2 FMN covalently per subunit.</text>
</comment>
<comment type="cofactor">
    <cofactor evidence="8">
        <name>FAD</name>
        <dbReference type="ChEBI" id="CHEBI:57692"/>
    </cofactor>
    <text evidence="8">Binds 1 FAD per subunit.</text>
</comment>
<dbReference type="PANTHER" id="PTHR43400:SF7">
    <property type="entry name" value="FAD-DEPENDENT OXIDOREDUCTASE 2 FAD BINDING DOMAIN-CONTAINING PROTEIN"/>
    <property type="match status" value="1"/>
</dbReference>
<keyword evidence="8" id="KW-0732">Signal</keyword>
<evidence type="ECO:0000256" key="4">
    <source>
        <dbReference type="ARBA" id="ARBA00022630"/>
    </source>
</evidence>
<evidence type="ECO:0000256" key="2">
    <source>
        <dbReference type="ARBA" id="ARBA00013137"/>
    </source>
</evidence>
<keyword evidence="11" id="KW-1185">Reference proteome</keyword>
<name>A0A1G8Z8U8_9FIRM</name>
<dbReference type="PROSITE" id="PS51257">
    <property type="entry name" value="PROKAR_LIPOPROTEIN"/>
    <property type="match status" value="1"/>
</dbReference>
<comment type="catalytic activity">
    <reaction evidence="7 8">
        <text>dihydrourocanate + A = urocanate + AH2</text>
        <dbReference type="Rhea" id="RHEA:36059"/>
        <dbReference type="ChEBI" id="CHEBI:13193"/>
        <dbReference type="ChEBI" id="CHEBI:17499"/>
        <dbReference type="ChEBI" id="CHEBI:27247"/>
        <dbReference type="ChEBI" id="CHEBI:72991"/>
        <dbReference type="EC" id="1.3.99.33"/>
    </reaction>
</comment>
<dbReference type="InterPro" id="IPR007329">
    <property type="entry name" value="FMN-bd"/>
</dbReference>
<organism evidence="10 11">
    <name type="scientific">Natronincola ferrireducens</name>
    <dbReference type="NCBI Taxonomy" id="393762"/>
    <lineage>
        <taxon>Bacteria</taxon>
        <taxon>Bacillati</taxon>
        <taxon>Bacillota</taxon>
        <taxon>Clostridia</taxon>
        <taxon>Peptostreptococcales</taxon>
        <taxon>Natronincolaceae</taxon>
        <taxon>Natronincola</taxon>
    </lineage>
</organism>
<sequence length="598" mass="62970">MFKSKKAISLLLCIILTVSLIGCQSKSTESSGEALFKAGVYKASAAGHNGDITVQVTVDEYKIKEIKILEHNESAGISDPAIDRIPSAIVDGQTLAVDSISGATITSDAIIEAVINALKQAGADIDALSVKGESTSVVGETVEYTTDVVVIGGGGAGLAAAVSAHENGAKVILAEKMPRLGGNTILAGSAFNAVDPGRQEKQGIEDSLDLHFTQTYEGGDKVGNTELIRTFVEGAYPAIEWLEGLGLEFADEVFTVAGGLWPRGHKTIKPLGTGYISTYEHYINEHQDDMKILLDTEIIDLIVKDDRVVGVKGKGLNGEVIINANNGVIIATGGFAANPELRDRYNENWPTLTSYKSTNHPGATGDGLVMAEAVGANFVGLEHMQLLPLGDPVTGSLSGNVNKGVTSSIFVNKDGNRFVDEGARRDVMTRALMEQEDASMWIILDSKSYPTGDTLNNFGETIDELIDQGRAFKGDTLEELAEKIGVDADNLTKALEEFNKAVETGEPDAFGRTLVDKTIDTAPFYAGPRVPTVHHTMGGIEINTSAQVLDVNGKVIPGLYAAGEVTGGIHGSNRLGGNALAEIAVFGRIAGASAAGKK</sequence>
<dbReference type="SUPFAM" id="SSF56425">
    <property type="entry name" value="Succinate dehydrogenase/fumarate reductase flavoprotein, catalytic domain"/>
    <property type="match status" value="1"/>
</dbReference>
<dbReference type="InterPro" id="IPR003953">
    <property type="entry name" value="FAD-dep_OxRdtase_2_FAD-bd"/>
</dbReference>
<dbReference type="InterPro" id="IPR050315">
    <property type="entry name" value="FAD-oxidoreductase_2"/>
</dbReference>
<feature type="chain" id="PRO_5039751685" description="Urocanate reductase" evidence="8">
    <location>
        <begin position="22"/>
        <end position="598"/>
    </location>
</feature>
<dbReference type="Gene3D" id="3.90.700.10">
    <property type="entry name" value="Succinate dehydrogenase/fumarate reductase flavoprotein, catalytic domain"/>
    <property type="match status" value="1"/>
</dbReference>
<proteinExistence type="inferred from homology"/>
<dbReference type="RefSeq" id="WP_090550455.1">
    <property type="nucleotide sequence ID" value="NZ_FNFP01000001.1"/>
</dbReference>
<dbReference type="OrthoDB" id="9806724at2"/>
<evidence type="ECO:0000256" key="1">
    <source>
        <dbReference type="ARBA" id="ARBA00008040"/>
    </source>
</evidence>
<dbReference type="InterPro" id="IPR010960">
    <property type="entry name" value="Flavocytochrome_c"/>
</dbReference>
<comment type="similarity">
    <text evidence="1 8">Belongs to the FAD-dependent oxidoreductase 2 family. FRD/SDH subfamily.</text>
</comment>
<dbReference type="NCBIfam" id="TIGR01813">
    <property type="entry name" value="flavo_cyto_c"/>
    <property type="match status" value="1"/>
</dbReference>
<evidence type="ECO:0000313" key="10">
    <source>
        <dbReference type="EMBL" id="SDK10620.1"/>
    </source>
</evidence>
<protein>
    <recommendedName>
        <fullName evidence="3 8">Urocanate reductase</fullName>
        <ecNumber evidence="2 8">1.3.99.33</ecNumber>
    </recommendedName>
</protein>
<reference evidence="10 11" key="1">
    <citation type="submission" date="2016-10" db="EMBL/GenBank/DDBJ databases">
        <authorList>
            <person name="de Groot N.N."/>
        </authorList>
    </citation>
    <scope>NUCLEOTIDE SEQUENCE [LARGE SCALE GENOMIC DNA]</scope>
    <source>
        <strain evidence="10 11">DSM 18346</strain>
    </source>
</reference>
<gene>
    <name evidence="10" type="ORF">SAMN05660472_00752</name>
</gene>
<evidence type="ECO:0000256" key="5">
    <source>
        <dbReference type="ARBA" id="ARBA00022827"/>
    </source>
</evidence>
<evidence type="ECO:0000259" key="9">
    <source>
        <dbReference type="SMART" id="SM00900"/>
    </source>
</evidence>
<dbReference type="EMBL" id="FNFP01000001">
    <property type="protein sequence ID" value="SDK10620.1"/>
    <property type="molecule type" value="Genomic_DNA"/>
</dbReference>
<evidence type="ECO:0000256" key="3">
    <source>
        <dbReference type="ARBA" id="ARBA00015872"/>
    </source>
</evidence>
<dbReference type="InterPro" id="IPR036188">
    <property type="entry name" value="FAD/NAD-bd_sf"/>
</dbReference>
<dbReference type="GO" id="GO:0010181">
    <property type="term" value="F:FMN binding"/>
    <property type="evidence" value="ECO:0007669"/>
    <property type="project" value="InterPro"/>
</dbReference>
<dbReference type="EC" id="1.3.99.33" evidence="2 8"/>
<dbReference type="Proteomes" id="UP000198718">
    <property type="component" value="Unassembled WGS sequence"/>
</dbReference>
<dbReference type="SUPFAM" id="SSF51905">
    <property type="entry name" value="FAD/NAD(P)-binding domain"/>
    <property type="match status" value="1"/>
</dbReference>
<dbReference type="Pfam" id="PF04205">
    <property type="entry name" value="FMN_bind"/>
    <property type="match status" value="1"/>
</dbReference>
<dbReference type="STRING" id="393762.SAMN05660472_00752"/>
<dbReference type="PANTHER" id="PTHR43400">
    <property type="entry name" value="FUMARATE REDUCTASE"/>
    <property type="match status" value="1"/>
</dbReference>